<feature type="domain" description="BPP" evidence="2">
    <location>
        <begin position="42"/>
        <end position="383"/>
    </location>
</feature>
<dbReference type="InterPro" id="IPR011042">
    <property type="entry name" value="6-blade_b-propeller_TolB-like"/>
</dbReference>
<dbReference type="EMBL" id="JALHLF010000027">
    <property type="protein sequence ID" value="MCJ2182870.1"/>
    <property type="molecule type" value="Genomic_DNA"/>
</dbReference>
<reference evidence="3" key="1">
    <citation type="submission" date="2022-03" db="EMBL/GenBank/DDBJ databases">
        <title>Identification of a novel bacterium isolated from mangrove sediments.</title>
        <authorList>
            <person name="Pan X."/>
        </authorList>
    </citation>
    <scope>NUCLEOTIDE SEQUENCE</scope>
    <source>
        <strain evidence="3">B1949</strain>
    </source>
</reference>
<dbReference type="Pfam" id="PF02333">
    <property type="entry name" value="Phytase"/>
    <property type="match status" value="1"/>
</dbReference>
<dbReference type="PROSITE" id="PS51662">
    <property type="entry name" value="BP_PHYTASE"/>
    <property type="match status" value="1"/>
</dbReference>
<dbReference type="Gene3D" id="2.120.10.30">
    <property type="entry name" value="TolB, C-terminal domain"/>
    <property type="match status" value="1"/>
</dbReference>
<name>A0ABT0BCT6_9SPHN</name>
<organism evidence="3 4">
    <name type="scientific">Novosphingobium organovorum</name>
    <dbReference type="NCBI Taxonomy" id="2930092"/>
    <lineage>
        <taxon>Bacteria</taxon>
        <taxon>Pseudomonadati</taxon>
        <taxon>Pseudomonadota</taxon>
        <taxon>Alphaproteobacteria</taxon>
        <taxon>Sphingomonadales</taxon>
        <taxon>Sphingomonadaceae</taxon>
        <taxon>Novosphingobium</taxon>
    </lineage>
</organism>
<evidence type="ECO:0000256" key="1">
    <source>
        <dbReference type="SAM" id="SignalP"/>
    </source>
</evidence>
<protein>
    <submittedName>
        <fullName evidence="3">Phytase</fullName>
    </submittedName>
</protein>
<feature type="chain" id="PRO_5046034188" evidence="1">
    <location>
        <begin position="32"/>
        <end position="386"/>
    </location>
</feature>
<evidence type="ECO:0000259" key="2">
    <source>
        <dbReference type="PROSITE" id="PS51662"/>
    </source>
</evidence>
<accession>A0ABT0BCT6</accession>
<dbReference type="Proteomes" id="UP001162881">
    <property type="component" value="Unassembled WGS sequence"/>
</dbReference>
<keyword evidence="4" id="KW-1185">Reference proteome</keyword>
<dbReference type="PROSITE" id="PS51257">
    <property type="entry name" value="PROKAR_LIPOPROTEIN"/>
    <property type="match status" value="1"/>
</dbReference>
<comment type="caution">
    <text evidence="3">The sequence shown here is derived from an EMBL/GenBank/DDBJ whole genome shotgun (WGS) entry which is preliminary data.</text>
</comment>
<keyword evidence="1" id="KW-0732">Signal</keyword>
<feature type="signal peptide" evidence="1">
    <location>
        <begin position="1"/>
        <end position="31"/>
    </location>
</feature>
<sequence>MAGSLVKTIAFGKLWGAALLPALLLGACTTAGVGAGQPAAQAARAYYPAIDVAATGETQPVGTANTDAADDPAIWRNPADPAASLIVATDKKAGLYVYGLDGKVRSFLRAGRVNNVDLRDVTLPGGARRVLVAASDRSDKAVPKIALFWLDTATARLTELGALPFLLGDHAPMEAYGFCLGDRLGDGETGEIARAYVVMKDGTVTESLIAAGPSAPGGAARLSADYIREVKLATQAEGCVVDDASHTLFVAEEDHAIWRIPLDTVLKAHPFARVGKADGLVDDIEGLAVAREPGASGRAWLLASSQGDNAYAVFDLASGGYRGRFRINGGAIDGTSDTDGIEVRLGDFGPQFPGGLFIAQDGDNSPEAQNFKLVPWAAIRDALGLK</sequence>
<evidence type="ECO:0000313" key="3">
    <source>
        <dbReference type="EMBL" id="MCJ2182870.1"/>
    </source>
</evidence>
<evidence type="ECO:0000313" key="4">
    <source>
        <dbReference type="Proteomes" id="UP001162881"/>
    </source>
</evidence>
<gene>
    <name evidence="3" type="ORF">MTR62_09225</name>
</gene>
<dbReference type="RefSeq" id="WP_244019563.1">
    <property type="nucleotide sequence ID" value="NZ_JALHLF010000027.1"/>
</dbReference>
<dbReference type="InterPro" id="IPR003431">
    <property type="entry name" value="B-propeller_Phytase"/>
</dbReference>
<proteinExistence type="predicted"/>
<dbReference type="SUPFAM" id="SSF50956">
    <property type="entry name" value="Thermostable phytase (3-phytase)"/>
    <property type="match status" value="1"/>
</dbReference>